<organism evidence="1">
    <name type="scientific">Anguilla anguilla</name>
    <name type="common">European freshwater eel</name>
    <name type="synonym">Muraena anguilla</name>
    <dbReference type="NCBI Taxonomy" id="7936"/>
    <lineage>
        <taxon>Eukaryota</taxon>
        <taxon>Metazoa</taxon>
        <taxon>Chordata</taxon>
        <taxon>Craniata</taxon>
        <taxon>Vertebrata</taxon>
        <taxon>Euteleostomi</taxon>
        <taxon>Actinopterygii</taxon>
        <taxon>Neopterygii</taxon>
        <taxon>Teleostei</taxon>
        <taxon>Anguilliformes</taxon>
        <taxon>Anguillidae</taxon>
        <taxon>Anguilla</taxon>
    </lineage>
</organism>
<sequence>MGFLVGRADHANTLTLPSPLL</sequence>
<name>A0A0E9RZL6_ANGAN</name>
<dbReference type="AlphaFoldDB" id="A0A0E9RZL6"/>
<reference evidence="1" key="2">
    <citation type="journal article" date="2015" name="Fish Shellfish Immunol.">
        <title>Early steps in the European eel (Anguilla anguilla)-Vibrio vulnificus interaction in the gills: Role of the RtxA13 toxin.</title>
        <authorList>
            <person name="Callol A."/>
            <person name="Pajuelo D."/>
            <person name="Ebbesson L."/>
            <person name="Teles M."/>
            <person name="MacKenzie S."/>
            <person name="Amaro C."/>
        </authorList>
    </citation>
    <scope>NUCLEOTIDE SEQUENCE</scope>
</reference>
<reference evidence="1" key="1">
    <citation type="submission" date="2014-11" db="EMBL/GenBank/DDBJ databases">
        <authorList>
            <person name="Amaro Gonzalez C."/>
        </authorList>
    </citation>
    <scope>NUCLEOTIDE SEQUENCE</scope>
</reference>
<accession>A0A0E9RZL6</accession>
<evidence type="ECO:0000313" key="1">
    <source>
        <dbReference type="EMBL" id="JAH34679.1"/>
    </source>
</evidence>
<proteinExistence type="predicted"/>
<protein>
    <submittedName>
        <fullName evidence="1">Uncharacterized protein</fullName>
    </submittedName>
</protein>
<dbReference type="EMBL" id="GBXM01073898">
    <property type="protein sequence ID" value="JAH34679.1"/>
    <property type="molecule type" value="Transcribed_RNA"/>
</dbReference>